<dbReference type="Gene3D" id="3.30.1330.60">
    <property type="entry name" value="OmpA-like domain"/>
    <property type="match status" value="1"/>
</dbReference>
<dbReference type="PANTHER" id="PTHR30329">
    <property type="entry name" value="STATOR ELEMENT OF FLAGELLAR MOTOR COMPLEX"/>
    <property type="match status" value="1"/>
</dbReference>
<feature type="compositionally biased region" description="Basic and acidic residues" evidence="11">
    <location>
        <begin position="198"/>
        <end position="218"/>
    </location>
</feature>
<keyword evidence="8 10" id="KW-0472">Membrane</keyword>
<gene>
    <name evidence="14" type="ORF">PITCH_A2030226</name>
</gene>
<evidence type="ECO:0000256" key="7">
    <source>
        <dbReference type="ARBA" id="ARBA00023114"/>
    </source>
</evidence>
<dbReference type="GO" id="GO:0005509">
    <property type="term" value="F:calcium ion binding"/>
    <property type="evidence" value="ECO:0007669"/>
    <property type="project" value="InterPro"/>
</dbReference>
<dbReference type="InterPro" id="IPR028974">
    <property type="entry name" value="TSP_type-3_rpt"/>
</dbReference>
<feature type="signal peptide" evidence="12">
    <location>
        <begin position="1"/>
        <end position="25"/>
    </location>
</feature>
<dbReference type="InterPro" id="IPR006665">
    <property type="entry name" value="OmpA-like"/>
</dbReference>
<feature type="domain" description="OmpA-like" evidence="13">
    <location>
        <begin position="227"/>
        <end position="343"/>
    </location>
</feature>
<accession>A0A445MXI1</accession>
<dbReference type="PRINTS" id="PR01021">
    <property type="entry name" value="OMPADOMAIN"/>
</dbReference>
<proteinExistence type="predicted"/>
<keyword evidence="2" id="KW-0813">Transport</keyword>
<feature type="region of interest" description="Disordered" evidence="11">
    <location>
        <begin position="322"/>
        <end position="343"/>
    </location>
</feature>
<dbReference type="Pfam" id="PF13505">
    <property type="entry name" value="OMP_b-brl"/>
    <property type="match status" value="1"/>
</dbReference>
<evidence type="ECO:0000256" key="9">
    <source>
        <dbReference type="ARBA" id="ARBA00023237"/>
    </source>
</evidence>
<keyword evidence="9" id="KW-0998">Cell outer membrane</keyword>
<dbReference type="PROSITE" id="PS51123">
    <property type="entry name" value="OMPA_2"/>
    <property type="match status" value="1"/>
</dbReference>
<name>A0A445MXI1_9BACT</name>
<dbReference type="InterPro" id="IPR027385">
    <property type="entry name" value="Beta-barrel_OMP"/>
</dbReference>
<evidence type="ECO:0000256" key="4">
    <source>
        <dbReference type="ARBA" id="ARBA00022692"/>
    </source>
</evidence>
<dbReference type="InterPro" id="IPR036737">
    <property type="entry name" value="OmpA-like_sf"/>
</dbReference>
<dbReference type="PROSITE" id="PS01068">
    <property type="entry name" value="OMPA_1"/>
    <property type="match status" value="1"/>
</dbReference>
<dbReference type="SUPFAM" id="SSF103647">
    <property type="entry name" value="TSP type-3 repeat"/>
    <property type="match status" value="1"/>
</dbReference>
<dbReference type="NCBIfam" id="TIGR04565">
    <property type="entry name" value="OMP_myx_plus"/>
    <property type="match status" value="1"/>
</dbReference>
<dbReference type="PRINTS" id="PR01023">
    <property type="entry name" value="NAFLGMOTY"/>
</dbReference>
<dbReference type="InterPro" id="IPR011250">
    <property type="entry name" value="OMP/PagP_B-barrel"/>
</dbReference>
<evidence type="ECO:0000313" key="14">
    <source>
        <dbReference type="EMBL" id="SPD74082.1"/>
    </source>
</evidence>
<dbReference type="AlphaFoldDB" id="A0A445MXI1"/>
<evidence type="ECO:0000256" key="5">
    <source>
        <dbReference type="ARBA" id="ARBA00022729"/>
    </source>
</evidence>
<organism evidence="14">
    <name type="scientific">uncultured Desulfobacterium sp</name>
    <dbReference type="NCBI Taxonomy" id="201089"/>
    <lineage>
        <taxon>Bacteria</taxon>
        <taxon>Pseudomonadati</taxon>
        <taxon>Thermodesulfobacteriota</taxon>
        <taxon>Desulfobacteria</taxon>
        <taxon>Desulfobacterales</taxon>
        <taxon>Desulfobacteriaceae</taxon>
        <taxon>Desulfobacterium</taxon>
        <taxon>environmental samples</taxon>
    </lineage>
</organism>
<sequence length="343" mass="38259">MRSIKAFLSGCLMVFVLFMSQAVSAEIRPGAFTISPLVGGYFFEGNQDLDDELAVGVGLGYQIDEHWGIEGVFNYVDTTFEDDGFDLGVDTYIYHIDALYHFMPSERLVPYLAAGAGGIIFDPRDEWNSDQDFAVNYGGGLKYFLTENVALRADVRHVISFDETQSNLLATAGIIFYIGGEKAPVKAPEVVEPPPKPKVVEPPKDSDGDGVPDSRDRCPNTPKGVTVNEVGCWVCKYLNFDFDKWDIKPQYYPCLNEGVEYLKSKPTMKVEIQGHTDNIGSQKYNQKLSEKRAMEVMDYLVSKGIEKERLCAKGFGFSDPVASNDTEEGRAKNRRVQFNPISD</sequence>
<dbReference type="SUPFAM" id="SSF103088">
    <property type="entry name" value="OmpA-like"/>
    <property type="match status" value="1"/>
</dbReference>
<evidence type="ECO:0000256" key="11">
    <source>
        <dbReference type="SAM" id="MobiDB-lite"/>
    </source>
</evidence>
<evidence type="ECO:0000256" key="2">
    <source>
        <dbReference type="ARBA" id="ARBA00022448"/>
    </source>
</evidence>
<dbReference type="CDD" id="cd07185">
    <property type="entry name" value="OmpA_C-like"/>
    <property type="match status" value="1"/>
</dbReference>
<keyword evidence="6" id="KW-0406">Ion transport</keyword>
<evidence type="ECO:0000256" key="1">
    <source>
        <dbReference type="ARBA" id="ARBA00004571"/>
    </source>
</evidence>
<dbReference type="SUPFAM" id="SSF56925">
    <property type="entry name" value="OMPA-like"/>
    <property type="match status" value="1"/>
</dbReference>
<keyword evidence="5 12" id="KW-0732">Signal</keyword>
<dbReference type="InterPro" id="IPR006664">
    <property type="entry name" value="OMP_bac"/>
</dbReference>
<dbReference type="GO" id="GO:0009279">
    <property type="term" value="C:cell outer membrane"/>
    <property type="evidence" value="ECO:0007669"/>
    <property type="project" value="UniProtKB-SubCell"/>
</dbReference>
<keyword evidence="3" id="KW-1134">Transmembrane beta strand</keyword>
<evidence type="ECO:0000256" key="3">
    <source>
        <dbReference type="ARBA" id="ARBA00022452"/>
    </source>
</evidence>
<evidence type="ECO:0000256" key="6">
    <source>
        <dbReference type="ARBA" id="ARBA00023065"/>
    </source>
</evidence>
<feature type="region of interest" description="Disordered" evidence="11">
    <location>
        <begin position="188"/>
        <end position="222"/>
    </location>
</feature>
<dbReference type="Gene3D" id="2.40.160.20">
    <property type="match status" value="1"/>
</dbReference>
<protein>
    <recommendedName>
        <fullName evidence="13">OmpA-like domain-containing protein</fullName>
    </recommendedName>
</protein>
<evidence type="ECO:0000256" key="10">
    <source>
        <dbReference type="PROSITE-ProRule" id="PRU00473"/>
    </source>
</evidence>
<dbReference type="InterPro" id="IPR030820">
    <property type="entry name" value="OMP_myx_plus_Proteobacteria"/>
</dbReference>
<dbReference type="Pfam" id="PF00691">
    <property type="entry name" value="OmpA"/>
    <property type="match status" value="1"/>
</dbReference>
<keyword evidence="7" id="KW-0626">Porin</keyword>
<evidence type="ECO:0000256" key="8">
    <source>
        <dbReference type="ARBA" id="ARBA00023136"/>
    </source>
</evidence>
<dbReference type="GO" id="GO:0015288">
    <property type="term" value="F:porin activity"/>
    <property type="evidence" value="ECO:0007669"/>
    <property type="project" value="UniProtKB-KW"/>
</dbReference>
<evidence type="ECO:0000256" key="12">
    <source>
        <dbReference type="SAM" id="SignalP"/>
    </source>
</evidence>
<dbReference type="InterPro" id="IPR050330">
    <property type="entry name" value="Bact_OuterMem_StrucFunc"/>
</dbReference>
<reference evidence="14" key="1">
    <citation type="submission" date="2018-01" db="EMBL/GenBank/DDBJ databases">
        <authorList>
            <person name="Regsiter A."/>
            <person name="William W."/>
        </authorList>
    </citation>
    <scope>NUCLEOTIDE SEQUENCE</scope>
    <source>
        <strain evidence="14">TRIP AH-1</strain>
    </source>
</reference>
<dbReference type="InterPro" id="IPR006690">
    <property type="entry name" value="OMPA-like_CS"/>
</dbReference>
<comment type="subcellular location">
    <subcellularLocation>
        <location evidence="1">Cell outer membrane</location>
        <topology evidence="1">Multi-pass membrane protein</topology>
    </subcellularLocation>
</comment>
<dbReference type="EMBL" id="OJIN01000117">
    <property type="protein sequence ID" value="SPD74082.1"/>
    <property type="molecule type" value="Genomic_DNA"/>
</dbReference>
<dbReference type="GO" id="GO:0046930">
    <property type="term" value="C:pore complex"/>
    <property type="evidence" value="ECO:0007669"/>
    <property type="project" value="UniProtKB-KW"/>
</dbReference>
<dbReference type="GO" id="GO:0006811">
    <property type="term" value="P:monoatomic ion transport"/>
    <property type="evidence" value="ECO:0007669"/>
    <property type="project" value="UniProtKB-KW"/>
</dbReference>
<keyword evidence="4" id="KW-0812">Transmembrane</keyword>
<dbReference type="PANTHER" id="PTHR30329:SF21">
    <property type="entry name" value="LIPOPROTEIN YIAD-RELATED"/>
    <property type="match status" value="1"/>
</dbReference>
<feature type="chain" id="PRO_5019583123" description="OmpA-like domain-containing protein" evidence="12">
    <location>
        <begin position="26"/>
        <end position="343"/>
    </location>
</feature>
<evidence type="ECO:0000259" key="13">
    <source>
        <dbReference type="PROSITE" id="PS51123"/>
    </source>
</evidence>